<dbReference type="GO" id="GO:0003746">
    <property type="term" value="F:translation elongation factor activity"/>
    <property type="evidence" value="ECO:0007669"/>
    <property type="project" value="UniProtKB-UniRule"/>
</dbReference>
<comment type="similarity">
    <text evidence="10">Belongs to the GTP-binding elongation factor family. LepA subfamily.</text>
</comment>
<organism evidence="14 15">
    <name type="scientific">Desulfacinum hydrothermale DSM 13146</name>
    <dbReference type="NCBI Taxonomy" id="1121390"/>
    <lineage>
        <taxon>Bacteria</taxon>
        <taxon>Pseudomonadati</taxon>
        <taxon>Thermodesulfobacteriota</taxon>
        <taxon>Syntrophobacteria</taxon>
        <taxon>Syntrophobacterales</taxon>
        <taxon>Syntrophobacteraceae</taxon>
        <taxon>Desulfacinum</taxon>
    </lineage>
</organism>
<dbReference type="Gene3D" id="3.40.50.300">
    <property type="entry name" value="P-loop containing nucleotide triphosphate hydrolases"/>
    <property type="match status" value="1"/>
</dbReference>
<comment type="similarity">
    <text evidence="1 12">Belongs to the TRAFAC class translation factor GTPase superfamily. Classic translation factor GTPase family. LepA subfamily.</text>
</comment>
<gene>
    <name evidence="12" type="primary">lepA</name>
    <name evidence="14" type="ORF">SAMN02746041_02173</name>
</gene>
<dbReference type="FunFam" id="2.40.30.10:FF:000015">
    <property type="entry name" value="Translation factor GUF1, mitochondrial"/>
    <property type="match status" value="1"/>
</dbReference>
<keyword evidence="5 12" id="KW-0648">Protein biosynthesis</keyword>
<dbReference type="GO" id="GO:0045727">
    <property type="term" value="P:positive regulation of translation"/>
    <property type="evidence" value="ECO:0007669"/>
    <property type="project" value="UniProtKB-UniRule"/>
</dbReference>
<dbReference type="FunFam" id="3.30.70.240:FF:000007">
    <property type="entry name" value="Translation factor GUF1, mitochondrial"/>
    <property type="match status" value="1"/>
</dbReference>
<keyword evidence="15" id="KW-1185">Reference proteome</keyword>
<evidence type="ECO:0000256" key="8">
    <source>
        <dbReference type="ARBA" id="ARBA00050293"/>
    </source>
</evidence>
<dbReference type="HAMAP" id="MF_00071">
    <property type="entry name" value="LepA"/>
    <property type="match status" value="1"/>
</dbReference>
<dbReference type="CDD" id="cd01890">
    <property type="entry name" value="LepA"/>
    <property type="match status" value="1"/>
</dbReference>
<dbReference type="SUPFAM" id="SSF54980">
    <property type="entry name" value="EF-G C-terminal domain-like"/>
    <property type="match status" value="2"/>
</dbReference>
<dbReference type="Pfam" id="PF06421">
    <property type="entry name" value="LepA_C"/>
    <property type="match status" value="1"/>
</dbReference>
<dbReference type="InterPro" id="IPR031157">
    <property type="entry name" value="G_TR_CS"/>
</dbReference>
<dbReference type="AlphaFoldDB" id="A0A1W1XM98"/>
<dbReference type="Gene3D" id="3.30.70.2570">
    <property type="entry name" value="Elongation factor 4, C-terminal domain"/>
    <property type="match status" value="1"/>
</dbReference>
<dbReference type="InterPro" id="IPR013842">
    <property type="entry name" value="LepA_CTD"/>
</dbReference>
<dbReference type="InterPro" id="IPR000795">
    <property type="entry name" value="T_Tr_GTP-bd_dom"/>
</dbReference>
<evidence type="ECO:0000256" key="5">
    <source>
        <dbReference type="ARBA" id="ARBA00022917"/>
    </source>
</evidence>
<dbReference type="SUPFAM" id="SSF52540">
    <property type="entry name" value="P-loop containing nucleoside triphosphate hydrolases"/>
    <property type="match status" value="1"/>
</dbReference>
<keyword evidence="2 12" id="KW-1003">Cell membrane</keyword>
<evidence type="ECO:0000313" key="14">
    <source>
        <dbReference type="EMBL" id="SMC24982.1"/>
    </source>
</evidence>
<dbReference type="FunFam" id="3.40.50.300:FF:000078">
    <property type="entry name" value="Elongation factor 4"/>
    <property type="match status" value="1"/>
</dbReference>
<dbReference type="PANTHER" id="PTHR43512:SF4">
    <property type="entry name" value="TRANSLATION FACTOR GUF1 HOMOLOG, CHLOROPLASTIC"/>
    <property type="match status" value="1"/>
</dbReference>
<dbReference type="FunFam" id="3.30.70.2570:FF:000001">
    <property type="entry name" value="Translation factor GUF1, mitochondrial"/>
    <property type="match status" value="1"/>
</dbReference>
<dbReference type="InterPro" id="IPR000640">
    <property type="entry name" value="EFG_V-like"/>
</dbReference>
<dbReference type="PROSITE" id="PS51722">
    <property type="entry name" value="G_TR_2"/>
    <property type="match status" value="1"/>
</dbReference>
<dbReference type="PRINTS" id="PR00315">
    <property type="entry name" value="ELONGATNFCT"/>
</dbReference>
<evidence type="ECO:0000256" key="7">
    <source>
        <dbReference type="ARBA" id="ARBA00023136"/>
    </source>
</evidence>
<keyword evidence="4 12" id="KW-0378">Hydrolase</keyword>
<evidence type="ECO:0000256" key="4">
    <source>
        <dbReference type="ARBA" id="ARBA00022801"/>
    </source>
</evidence>
<dbReference type="GO" id="GO:0005525">
    <property type="term" value="F:GTP binding"/>
    <property type="evidence" value="ECO:0007669"/>
    <property type="project" value="UniProtKB-UniRule"/>
</dbReference>
<name>A0A1W1XM98_9BACT</name>
<dbReference type="GO" id="GO:0005886">
    <property type="term" value="C:plasma membrane"/>
    <property type="evidence" value="ECO:0007669"/>
    <property type="project" value="UniProtKB-SubCell"/>
</dbReference>
<dbReference type="InterPro" id="IPR038363">
    <property type="entry name" value="LepA_C_sf"/>
</dbReference>
<proteinExistence type="inferred from homology"/>
<evidence type="ECO:0000256" key="12">
    <source>
        <dbReference type="HAMAP-Rule" id="MF_00071"/>
    </source>
</evidence>
<evidence type="ECO:0000256" key="9">
    <source>
        <dbReference type="ARBA" id="ARBA00057626"/>
    </source>
</evidence>
<evidence type="ECO:0000256" key="2">
    <source>
        <dbReference type="ARBA" id="ARBA00022475"/>
    </source>
</evidence>
<dbReference type="PANTHER" id="PTHR43512">
    <property type="entry name" value="TRANSLATION FACTOR GUF1-RELATED"/>
    <property type="match status" value="1"/>
</dbReference>
<evidence type="ECO:0000256" key="1">
    <source>
        <dbReference type="ARBA" id="ARBA00005454"/>
    </source>
</evidence>
<dbReference type="CDD" id="cd16260">
    <property type="entry name" value="EF4_III"/>
    <property type="match status" value="1"/>
</dbReference>
<dbReference type="InterPro" id="IPR005225">
    <property type="entry name" value="Small_GTP-bd"/>
</dbReference>
<dbReference type="PROSITE" id="PS00301">
    <property type="entry name" value="G_TR_1"/>
    <property type="match status" value="1"/>
</dbReference>
<reference evidence="14 15" key="1">
    <citation type="submission" date="2017-04" db="EMBL/GenBank/DDBJ databases">
        <authorList>
            <person name="Afonso C.L."/>
            <person name="Miller P.J."/>
            <person name="Scott M.A."/>
            <person name="Spackman E."/>
            <person name="Goraichik I."/>
            <person name="Dimitrov K.M."/>
            <person name="Suarez D.L."/>
            <person name="Swayne D.E."/>
        </authorList>
    </citation>
    <scope>NUCLEOTIDE SEQUENCE [LARGE SCALE GENOMIC DNA]</scope>
    <source>
        <strain evidence="14 15">DSM 13146</strain>
    </source>
</reference>
<keyword evidence="3 12" id="KW-0547">Nucleotide-binding</keyword>
<dbReference type="InterPro" id="IPR027417">
    <property type="entry name" value="P-loop_NTPase"/>
</dbReference>
<dbReference type="STRING" id="1121390.SAMN02746041_02173"/>
<evidence type="ECO:0000256" key="3">
    <source>
        <dbReference type="ARBA" id="ARBA00022741"/>
    </source>
</evidence>
<dbReference type="NCBIfam" id="TIGR01393">
    <property type="entry name" value="lepA"/>
    <property type="match status" value="1"/>
</dbReference>
<evidence type="ECO:0000259" key="13">
    <source>
        <dbReference type="PROSITE" id="PS51722"/>
    </source>
</evidence>
<dbReference type="NCBIfam" id="TIGR00231">
    <property type="entry name" value="small_GTP"/>
    <property type="match status" value="1"/>
</dbReference>
<evidence type="ECO:0000256" key="10">
    <source>
        <dbReference type="ARBA" id="ARBA00061052"/>
    </source>
</evidence>
<comment type="subcellular location">
    <subcellularLocation>
        <location evidence="12">Cell membrane</location>
        <topology evidence="12">Peripheral membrane protein</topology>
        <orientation evidence="12">Cytoplasmic side</orientation>
    </subcellularLocation>
</comment>
<dbReference type="GO" id="GO:0003924">
    <property type="term" value="F:GTPase activity"/>
    <property type="evidence" value="ECO:0007669"/>
    <property type="project" value="UniProtKB-UniRule"/>
</dbReference>
<dbReference type="EMBL" id="FWXF01000011">
    <property type="protein sequence ID" value="SMC24982.1"/>
    <property type="molecule type" value="Genomic_DNA"/>
</dbReference>
<dbReference type="Proteomes" id="UP000192783">
    <property type="component" value="Unassembled WGS sequence"/>
</dbReference>
<evidence type="ECO:0000313" key="15">
    <source>
        <dbReference type="Proteomes" id="UP000192783"/>
    </source>
</evidence>
<dbReference type="InterPro" id="IPR004161">
    <property type="entry name" value="EFTu-like_2"/>
</dbReference>
<comment type="function">
    <text evidence="9 12">Required for accurate and efficient protein synthesis under certain stress conditions. May act as a fidelity factor of the translation reaction, by catalyzing a one-codon backward translocation of tRNAs on improperly translocated ribosomes. Back-translocation proceeds from a post-translocation (POST) complex to a pre-translocation (PRE) complex, thus giving elongation factor G a second chance to translocate the tRNAs correctly. Binds to ribosomes in a GTP-dependent manner.</text>
</comment>
<dbReference type="CDD" id="cd03709">
    <property type="entry name" value="lepA_C"/>
    <property type="match status" value="1"/>
</dbReference>
<dbReference type="InterPro" id="IPR035654">
    <property type="entry name" value="LepA_IV"/>
</dbReference>
<dbReference type="RefSeq" id="WP_084057902.1">
    <property type="nucleotide sequence ID" value="NZ_FWXF01000011.1"/>
</dbReference>
<dbReference type="InterPro" id="IPR006297">
    <property type="entry name" value="EF-4"/>
</dbReference>
<dbReference type="Pfam" id="PF00679">
    <property type="entry name" value="EFG_C"/>
    <property type="match status" value="1"/>
</dbReference>
<accession>A0A1W1XM98</accession>
<keyword evidence="6 12" id="KW-0342">GTP-binding</keyword>
<evidence type="ECO:0000256" key="6">
    <source>
        <dbReference type="ARBA" id="ARBA00023134"/>
    </source>
</evidence>
<dbReference type="Gene3D" id="2.40.30.10">
    <property type="entry name" value="Translation factors"/>
    <property type="match status" value="1"/>
</dbReference>
<dbReference type="EC" id="3.6.5.n1" evidence="11 12"/>
<keyword evidence="7 12" id="KW-0472">Membrane</keyword>
<feature type="binding site" evidence="12">
    <location>
        <begin position="131"/>
        <end position="134"/>
    </location>
    <ligand>
        <name>GTP</name>
        <dbReference type="ChEBI" id="CHEBI:37565"/>
    </ligand>
</feature>
<dbReference type="Pfam" id="PF00009">
    <property type="entry name" value="GTP_EFTU"/>
    <property type="match status" value="1"/>
</dbReference>
<sequence>MPKIRNFSIIAHIDHGKSTLADRLIQTTGLVSEREFRDQILDTMDLERERGITIKSNTVTLPYVRPNGEEYALNLIDTPGHVDFSYEVSRALASCEGVLLLVDASQGVEAQTLANLYVAMEHDLTIIPVINKIDLPSADVERVKGEIENELALDADQAVLCSAKEGMGIQDVLEAIVERIPEPQGDLEAPLAALIFDAHYDSFRGAIIACRVFDGSVKAGDRIRFMSNGAVHKVEEVGVMRLKREPRKVLKAGEVGYIIAGIKTVSDVSIGDTITLDEDPVADPLPGFREVKPVVFSSIYPVSSDDYPSLAATLEKYKLNDAALVYQKDSSAALGQGFRCGFLGLLHLEIVQERLEREFDQSIIMTVPSVQYRFTLDTGETVTVENPQYYPDPVHIQSTEEPFIRASILCPERYMGTVMKLCTERRGQNPRFNVPIPGRVEIIFDMPLAEVIYDFYDRLKTVTQGYGSFDYEVTDYRPSDLVKVDFLVNGERVDALSIIVHRDRARAWAVQVCDRLKEEIPRHQFKIAIQGAIGTKIIARSTISAFRKDVTAKCYGGDITRKRKLLEKQKKGKKRMKMVGAVSIPQSAFVAVLKTDKE</sequence>
<feature type="binding site" evidence="12">
    <location>
        <begin position="14"/>
        <end position="19"/>
    </location>
    <ligand>
        <name>GTP</name>
        <dbReference type="ChEBI" id="CHEBI:37565"/>
    </ligand>
</feature>
<evidence type="ECO:0000256" key="11">
    <source>
        <dbReference type="ARBA" id="ARBA00066744"/>
    </source>
</evidence>
<dbReference type="Gene3D" id="3.30.70.240">
    <property type="match status" value="1"/>
</dbReference>
<feature type="domain" description="Tr-type G" evidence="13">
    <location>
        <begin position="2"/>
        <end position="184"/>
    </location>
</feature>
<dbReference type="CDD" id="cd03699">
    <property type="entry name" value="EF4_II"/>
    <property type="match status" value="1"/>
</dbReference>
<dbReference type="GO" id="GO:0043022">
    <property type="term" value="F:ribosome binding"/>
    <property type="evidence" value="ECO:0007669"/>
    <property type="project" value="UniProtKB-UniRule"/>
</dbReference>
<dbReference type="FunFam" id="3.30.70.870:FF:000004">
    <property type="entry name" value="Translation factor GUF1, mitochondrial"/>
    <property type="match status" value="1"/>
</dbReference>
<protein>
    <recommendedName>
        <fullName evidence="11 12">Elongation factor 4</fullName>
        <shortName evidence="12">EF-4</shortName>
        <ecNumber evidence="11 12">3.6.5.n1</ecNumber>
    </recommendedName>
    <alternativeName>
        <fullName evidence="12">Ribosomal back-translocase LepA</fullName>
    </alternativeName>
</protein>
<dbReference type="InterPro" id="IPR035647">
    <property type="entry name" value="EFG_III/V"/>
</dbReference>
<comment type="catalytic activity">
    <reaction evidence="8 12">
        <text>GTP + H2O = GDP + phosphate + H(+)</text>
        <dbReference type="Rhea" id="RHEA:19669"/>
        <dbReference type="ChEBI" id="CHEBI:15377"/>
        <dbReference type="ChEBI" id="CHEBI:15378"/>
        <dbReference type="ChEBI" id="CHEBI:37565"/>
        <dbReference type="ChEBI" id="CHEBI:43474"/>
        <dbReference type="ChEBI" id="CHEBI:58189"/>
        <dbReference type="EC" id="3.6.5.n1"/>
    </reaction>
</comment>
<dbReference type="OrthoDB" id="9760518at2"/>
<dbReference type="Pfam" id="PF03144">
    <property type="entry name" value="GTP_EFTU_D2"/>
    <property type="match status" value="1"/>
</dbReference>
<dbReference type="Gene3D" id="3.30.70.870">
    <property type="entry name" value="Elongation Factor G (Translational Gtpase), domain 3"/>
    <property type="match status" value="1"/>
</dbReference>